<feature type="domain" description="F-box" evidence="1">
    <location>
        <begin position="12"/>
        <end position="59"/>
    </location>
</feature>
<name>A0A5N5QG97_9AGAM</name>
<dbReference type="OrthoDB" id="2745718at2759"/>
<dbReference type="InterPro" id="IPR001810">
    <property type="entry name" value="F-box_dom"/>
</dbReference>
<evidence type="ECO:0000313" key="3">
    <source>
        <dbReference type="Proteomes" id="UP000383932"/>
    </source>
</evidence>
<accession>A0A5N5QG97</accession>
<evidence type="ECO:0000313" key="2">
    <source>
        <dbReference type="EMBL" id="KAB5590476.1"/>
    </source>
</evidence>
<dbReference type="PROSITE" id="PS50181">
    <property type="entry name" value="FBOX"/>
    <property type="match status" value="1"/>
</dbReference>
<organism evidence="2 3">
    <name type="scientific">Ceratobasidium theobromae</name>
    <dbReference type="NCBI Taxonomy" id="1582974"/>
    <lineage>
        <taxon>Eukaryota</taxon>
        <taxon>Fungi</taxon>
        <taxon>Dikarya</taxon>
        <taxon>Basidiomycota</taxon>
        <taxon>Agaricomycotina</taxon>
        <taxon>Agaricomycetes</taxon>
        <taxon>Cantharellales</taxon>
        <taxon>Ceratobasidiaceae</taxon>
        <taxon>Ceratobasidium</taxon>
    </lineage>
</organism>
<evidence type="ECO:0000259" key="1">
    <source>
        <dbReference type="PROSITE" id="PS50181"/>
    </source>
</evidence>
<dbReference type="Pfam" id="PF00646">
    <property type="entry name" value="F-box"/>
    <property type="match status" value="1"/>
</dbReference>
<dbReference type="SUPFAM" id="SSF81383">
    <property type="entry name" value="F-box domain"/>
    <property type="match status" value="1"/>
</dbReference>
<dbReference type="CDD" id="cd09917">
    <property type="entry name" value="F-box_SF"/>
    <property type="match status" value="1"/>
</dbReference>
<proteinExistence type="predicted"/>
<dbReference type="Proteomes" id="UP000383932">
    <property type="component" value="Unassembled WGS sequence"/>
</dbReference>
<gene>
    <name evidence="2" type="ORF">CTheo_6090</name>
</gene>
<reference evidence="2 3" key="1">
    <citation type="journal article" date="2019" name="Fungal Biol. Biotechnol.">
        <title>Draft genome sequence of fastidious pathogen Ceratobasidium theobromae, which causes vascular-streak dieback in Theobroma cacao.</title>
        <authorList>
            <person name="Ali S.S."/>
            <person name="Asman A."/>
            <person name="Shao J."/>
            <person name="Firmansyah A.P."/>
            <person name="Susilo A.W."/>
            <person name="Rosmana A."/>
            <person name="McMahon P."/>
            <person name="Junaid M."/>
            <person name="Guest D."/>
            <person name="Kheng T.Y."/>
            <person name="Meinhardt L.W."/>
            <person name="Bailey B.A."/>
        </authorList>
    </citation>
    <scope>NUCLEOTIDE SEQUENCE [LARGE SCALE GENOMIC DNA]</scope>
    <source>
        <strain evidence="2 3">CT2</strain>
    </source>
</reference>
<dbReference type="AlphaFoldDB" id="A0A5N5QG97"/>
<sequence length="600" mass="67723">MASSDSSRNSRPEGLEKLPRELVIRILEHCDYRGILRFAATCQSYSQLVTSSARLRLQVELDANGLQPSRRWLATGGRSHELLKKLTKCRDRWLDLRLDTGESMPRTTTGQRFTLWELRGGIFASAFYMGDYRPLEANAIKLITLDPPISNWTLQFDFVFHELTIDPAQDLLVLAITEHINCPTLYIRLCSLRTGLVHPSAKLAIIPILLQYSVAPHHIYSTVSLIAVNDILIISLIAHNSELCYDVLAWNWQTGTLLMRTGWLPGLCGATCLDNDQLVVFEAVIPNTTDSDETKPDALALVIYDKIRTSDASYGEKSDSRFLASDYQPREPTLRLGFPPLGLNTWALTTDFLLRAAPVSSHTTLDSPELLPRPGCRTLSLSMRLLIGETSPTFLIFVDSGKLLDHLAQAQSKRQDFIPWEVWGEHSTRWIRYSSDPNPWINWVHGTRYVLGRQVVDEQPEVEGNPYIAVADFHGPTIRRFKTRRMENYIVLPSDDMHRSEVIRDGQWAFFGNYGSSQRVLEDGMLAVDIVDEDTPTIINDLGPTPIISRLPYRLTVARPVQSVRGCKDWMIDDNRIIGVGPNPDTGQFGDLITIQLISI</sequence>
<dbReference type="InterPro" id="IPR036047">
    <property type="entry name" value="F-box-like_dom_sf"/>
</dbReference>
<keyword evidence="3" id="KW-1185">Reference proteome</keyword>
<comment type="caution">
    <text evidence="2">The sequence shown here is derived from an EMBL/GenBank/DDBJ whole genome shotgun (WGS) entry which is preliminary data.</text>
</comment>
<protein>
    <recommendedName>
        <fullName evidence="1">F-box domain-containing protein</fullName>
    </recommendedName>
</protein>
<dbReference type="Gene3D" id="1.20.1280.50">
    <property type="match status" value="1"/>
</dbReference>
<dbReference type="EMBL" id="SSOP01000167">
    <property type="protein sequence ID" value="KAB5590476.1"/>
    <property type="molecule type" value="Genomic_DNA"/>
</dbReference>